<keyword evidence="2" id="KW-1185">Reference proteome</keyword>
<evidence type="ECO:0000313" key="2">
    <source>
        <dbReference type="Proteomes" id="UP001500460"/>
    </source>
</evidence>
<reference evidence="1 2" key="1">
    <citation type="journal article" date="2019" name="Int. J. Syst. Evol. Microbiol.">
        <title>The Global Catalogue of Microorganisms (GCM) 10K type strain sequencing project: providing services to taxonomists for standard genome sequencing and annotation.</title>
        <authorList>
            <consortium name="The Broad Institute Genomics Platform"/>
            <consortium name="The Broad Institute Genome Sequencing Center for Infectious Disease"/>
            <person name="Wu L."/>
            <person name="Ma J."/>
        </authorList>
    </citation>
    <scope>NUCLEOTIDE SEQUENCE [LARGE SCALE GENOMIC DNA]</scope>
    <source>
        <strain evidence="1 2">JCM 6922</strain>
    </source>
</reference>
<name>A0ABN3JYY6_9ACTN</name>
<protein>
    <recommendedName>
        <fullName evidence="3">SAV-6107-like HEPN domain-containing protein</fullName>
    </recommendedName>
</protein>
<dbReference type="RefSeq" id="WP_344604411.1">
    <property type="nucleotide sequence ID" value="NZ_BAAATK010000021.1"/>
</dbReference>
<proteinExistence type="predicted"/>
<organism evidence="1 2">
    <name type="scientific">Streptomyces glaucus</name>
    <dbReference type="NCBI Taxonomy" id="284029"/>
    <lineage>
        <taxon>Bacteria</taxon>
        <taxon>Bacillati</taxon>
        <taxon>Actinomycetota</taxon>
        <taxon>Actinomycetes</taxon>
        <taxon>Kitasatosporales</taxon>
        <taxon>Streptomycetaceae</taxon>
        <taxon>Streptomyces</taxon>
    </lineage>
</organism>
<dbReference type="EMBL" id="BAAATK010000021">
    <property type="protein sequence ID" value="GAA2441422.1"/>
    <property type="molecule type" value="Genomic_DNA"/>
</dbReference>
<sequence>MTREEALTLALDAAGRAKTLAGHAESAAYGDQRGKAEALAAASAALADVARTYLAATAALPEMETTRG</sequence>
<evidence type="ECO:0008006" key="3">
    <source>
        <dbReference type="Google" id="ProtNLM"/>
    </source>
</evidence>
<dbReference type="Proteomes" id="UP001500460">
    <property type="component" value="Unassembled WGS sequence"/>
</dbReference>
<accession>A0ABN3JYY6</accession>
<comment type="caution">
    <text evidence="1">The sequence shown here is derived from an EMBL/GenBank/DDBJ whole genome shotgun (WGS) entry which is preliminary data.</text>
</comment>
<gene>
    <name evidence="1" type="ORF">GCM10010421_35150</name>
</gene>
<evidence type="ECO:0000313" key="1">
    <source>
        <dbReference type="EMBL" id="GAA2441422.1"/>
    </source>
</evidence>